<dbReference type="AlphaFoldDB" id="A0A485M7K9"/>
<protein>
    <submittedName>
        <fullName evidence="2">Cupin</fullName>
    </submittedName>
</protein>
<dbReference type="Pfam" id="PF07883">
    <property type="entry name" value="Cupin_2"/>
    <property type="match status" value="1"/>
</dbReference>
<feature type="domain" description="Cupin type-2" evidence="1">
    <location>
        <begin position="41"/>
        <end position="109"/>
    </location>
</feature>
<accession>A0A485M7K9</accession>
<dbReference type="InterPro" id="IPR011051">
    <property type="entry name" value="RmlC_Cupin_sf"/>
</dbReference>
<gene>
    <name evidence="2" type="ORF">SCFA_3840002</name>
</gene>
<dbReference type="InterPro" id="IPR013096">
    <property type="entry name" value="Cupin_2"/>
</dbReference>
<dbReference type="Gene3D" id="2.60.120.10">
    <property type="entry name" value="Jelly Rolls"/>
    <property type="match status" value="1"/>
</dbReference>
<name>A0A485M7K9_9ZZZZ</name>
<dbReference type="SUPFAM" id="SSF51182">
    <property type="entry name" value="RmlC-like cupins"/>
    <property type="match status" value="1"/>
</dbReference>
<proteinExistence type="predicted"/>
<sequence>MFVGSIKDLKEIEVIAPGVKNAFKKTLIGPEQGWDGWVMRLFTLKEDGMTPHHSHPWPHINYIISGRGTLNLDGKDTSLGEGSLAYVPSNTKHQFKNDAKENFVFICIVPEEGDV</sequence>
<evidence type="ECO:0000259" key="1">
    <source>
        <dbReference type="Pfam" id="PF07883"/>
    </source>
</evidence>
<dbReference type="PANTHER" id="PTHR37694:SF1">
    <property type="entry name" value="SLR8022 PROTEIN"/>
    <property type="match status" value="1"/>
</dbReference>
<evidence type="ECO:0000313" key="2">
    <source>
        <dbReference type="EMBL" id="VFU18023.1"/>
    </source>
</evidence>
<dbReference type="InterPro" id="IPR014710">
    <property type="entry name" value="RmlC-like_jellyroll"/>
</dbReference>
<dbReference type="CDD" id="cd02222">
    <property type="entry name" value="cupin_TM1459-like"/>
    <property type="match status" value="1"/>
</dbReference>
<organism evidence="2">
    <name type="scientific">anaerobic digester metagenome</name>
    <dbReference type="NCBI Taxonomy" id="1263854"/>
    <lineage>
        <taxon>unclassified sequences</taxon>
        <taxon>metagenomes</taxon>
        <taxon>ecological metagenomes</taxon>
    </lineage>
</organism>
<reference evidence="2" key="1">
    <citation type="submission" date="2019-03" db="EMBL/GenBank/DDBJ databases">
        <authorList>
            <person name="Hao L."/>
        </authorList>
    </citation>
    <scope>NUCLEOTIDE SEQUENCE</scope>
</reference>
<dbReference type="EMBL" id="CAADRN010000317">
    <property type="protein sequence ID" value="VFU18023.1"/>
    <property type="molecule type" value="Genomic_DNA"/>
</dbReference>
<dbReference type="PANTHER" id="PTHR37694">
    <property type="entry name" value="SLR8022 PROTEIN"/>
    <property type="match status" value="1"/>
</dbReference>